<evidence type="ECO:0000256" key="7">
    <source>
        <dbReference type="ARBA" id="ARBA00022917"/>
    </source>
</evidence>
<dbReference type="SMART" id="SM00845">
    <property type="entry name" value="GatB_Yqey"/>
    <property type="match status" value="1"/>
</dbReference>
<dbReference type="InterPro" id="IPR042114">
    <property type="entry name" value="GatB_C_1"/>
</dbReference>
<accession>A0A540WS28</accession>
<dbReference type="NCBIfam" id="TIGR00133">
    <property type="entry name" value="gatB"/>
    <property type="match status" value="1"/>
</dbReference>
<dbReference type="OrthoDB" id="9804078at2"/>
<dbReference type="FunFam" id="1.10.10.410:FF:000001">
    <property type="entry name" value="Aspartyl/glutamyl-tRNA(Asn/Gln) amidotransferase subunit B"/>
    <property type="match status" value="1"/>
</dbReference>
<evidence type="ECO:0000256" key="4">
    <source>
        <dbReference type="ARBA" id="ARBA00022598"/>
    </source>
</evidence>
<dbReference type="EC" id="6.3.5.-" evidence="11"/>
<evidence type="ECO:0000313" key="13">
    <source>
        <dbReference type="EMBL" id="TQF11737.1"/>
    </source>
</evidence>
<dbReference type="InterPro" id="IPR017959">
    <property type="entry name" value="Asn/Gln-tRNA_amidoTrfase_suB/E"/>
</dbReference>
<evidence type="ECO:0000256" key="9">
    <source>
        <dbReference type="ARBA" id="ARBA00047380"/>
    </source>
</evidence>
<dbReference type="FunFam" id="1.10.150.380:FF:000001">
    <property type="entry name" value="Aspartyl/glutamyl-tRNA(Asn/Gln) amidotransferase subunit B"/>
    <property type="match status" value="1"/>
</dbReference>
<dbReference type="GO" id="GO:0070681">
    <property type="term" value="P:glutaminyl-tRNAGln biosynthesis via transamidation"/>
    <property type="evidence" value="ECO:0007669"/>
    <property type="project" value="TreeGrafter"/>
</dbReference>
<dbReference type="Pfam" id="PF02637">
    <property type="entry name" value="GatB_Yqey"/>
    <property type="match status" value="1"/>
</dbReference>
<dbReference type="RefSeq" id="WP_141646510.1">
    <property type="nucleotide sequence ID" value="NZ_VIFM01000172.1"/>
</dbReference>
<comment type="caution">
    <text evidence="13">The sequence shown here is derived from an EMBL/GenBank/DDBJ whole genome shotgun (WGS) entry which is preliminary data.</text>
</comment>
<evidence type="ECO:0000256" key="2">
    <source>
        <dbReference type="ARBA" id="ARBA00011123"/>
    </source>
</evidence>
<dbReference type="InterPro" id="IPR003789">
    <property type="entry name" value="Asn/Gln_tRNA_amidoTrase-B-like"/>
</dbReference>
<evidence type="ECO:0000256" key="5">
    <source>
        <dbReference type="ARBA" id="ARBA00022741"/>
    </source>
</evidence>
<comment type="function">
    <text evidence="8 11">Allows the formation of correctly charged Asn-tRNA(Asn) or Gln-tRNA(Gln) through the transamidation of misacylated Asp-tRNA(Asn) or Glu-tRNA(Gln) in organisms which lack either or both of asparaginyl-tRNA or glutaminyl-tRNA synthetases. The reaction takes place in the presence of glutamine and ATP through an activated phospho-Asp-tRNA(Asn) or phospho-Glu-tRNA(Gln).</text>
</comment>
<dbReference type="InterPro" id="IPR014746">
    <property type="entry name" value="Gln_synth/guanido_kin_cat_dom"/>
</dbReference>
<dbReference type="PANTHER" id="PTHR11659:SF0">
    <property type="entry name" value="GLUTAMYL-TRNA(GLN) AMIDOTRANSFERASE SUBUNIT B, MITOCHONDRIAL"/>
    <property type="match status" value="1"/>
</dbReference>
<organism evidence="13 14">
    <name type="scientific">Myxococcus llanfairpwllgwyngyllgogerychwyrndrobwllllantysiliogogogochensis</name>
    <dbReference type="NCBI Taxonomy" id="2590453"/>
    <lineage>
        <taxon>Bacteria</taxon>
        <taxon>Pseudomonadati</taxon>
        <taxon>Myxococcota</taxon>
        <taxon>Myxococcia</taxon>
        <taxon>Myxococcales</taxon>
        <taxon>Cystobacterineae</taxon>
        <taxon>Myxococcaceae</taxon>
        <taxon>Myxococcus</taxon>
    </lineage>
</organism>
<dbReference type="EMBL" id="VIFM01000172">
    <property type="protein sequence ID" value="TQF11737.1"/>
    <property type="molecule type" value="Genomic_DNA"/>
</dbReference>
<dbReference type="AlphaFoldDB" id="A0A540WS28"/>
<dbReference type="NCBIfam" id="NF004012">
    <property type="entry name" value="PRK05477.1-2"/>
    <property type="match status" value="1"/>
</dbReference>
<dbReference type="GO" id="GO:0006412">
    <property type="term" value="P:translation"/>
    <property type="evidence" value="ECO:0007669"/>
    <property type="project" value="UniProtKB-UniRule"/>
</dbReference>
<comment type="catalytic activity">
    <reaction evidence="10 11">
        <text>L-glutamyl-tRNA(Gln) + L-glutamine + ATP + H2O = L-glutaminyl-tRNA(Gln) + L-glutamate + ADP + phosphate + H(+)</text>
        <dbReference type="Rhea" id="RHEA:17521"/>
        <dbReference type="Rhea" id="RHEA-COMP:9681"/>
        <dbReference type="Rhea" id="RHEA-COMP:9684"/>
        <dbReference type="ChEBI" id="CHEBI:15377"/>
        <dbReference type="ChEBI" id="CHEBI:15378"/>
        <dbReference type="ChEBI" id="CHEBI:29985"/>
        <dbReference type="ChEBI" id="CHEBI:30616"/>
        <dbReference type="ChEBI" id="CHEBI:43474"/>
        <dbReference type="ChEBI" id="CHEBI:58359"/>
        <dbReference type="ChEBI" id="CHEBI:78520"/>
        <dbReference type="ChEBI" id="CHEBI:78521"/>
        <dbReference type="ChEBI" id="CHEBI:456216"/>
    </reaction>
</comment>
<comment type="catalytic activity">
    <reaction evidence="9 11">
        <text>L-aspartyl-tRNA(Asn) + L-glutamine + ATP + H2O = L-asparaginyl-tRNA(Asn) + L-glutamate + ADP + phosphate + 2 H(+)</text>
        <dbReference type="Rhea" id="RHEA:14513"/>
        <dbReference type="Rhea" id="RHEA-COMP:9674"/>
        <dbReference type="Rhea" id="RHEA-COMP:9677"/>
        <dbReference type="ChEBI" id="CHEBI:15377"/>
        <dbReference type="ChEBI" id="CHEBI:15378"/>
        <dbReference type="ChEBI" id="CHEBI:29985"/>
        <dbReference type="ChEBI" id="CHEBI:30616"/>
        <dbReference type="ChEBI" id="CHEBI:43474"/>
        <dbReference type="ChEBI" id="CHEBI:58359"/>
        <dbReference type="ChEBI" id="CHEBI:78515"/>
        <dbReference type="ChEBI" id="CHEBI:78516"/>
        <dbReference type="ChEBI" id="CHEBI:456216"/>
    </reaction>
</comment>
<dbReference type="GO" id="GO:0050567">
    <property type="term" value="F:glutaminyl-tRNA synthase (glutamine-hydrolyzing) activity"/>
    <property type="evidence" value="ECO:0007669"/>
    <property type="project" value="UniProtKB-UniRule"/>
</dbReference>
<dbReference type="PROSITE" id="PS01234">
    <property type="entry name" value="GATB"/>
    <property type="match status" value="1"/>
</dbReference>
<feature type="domain" description="Asn/Gln amidotransferase" evidence="12">
    <location>
        <begin position="330"/>
        <end position="477"/>
    </location>
</feature>
<evidence type="ECO:0000256" key="6">
    <source>
        <dbReference type="ARBA" id="ARBA00022840"/>
    </source>
</evidence>
<dbReference type="InterPro" id="IPR023168">
    <property type="entry name" value="GatB_Yqey_C_2"/>
</dbReference>
<dbReference type="GO" id="GO:0005524">
    <property type="term" value="F:ATP binding"/>
    <property type="evidence" value="ECO:0007669"/>
    <property type="project" value="UniProtKB-KW"/>
</dbReference>
<evidence type="ECO:0000256" key="8">
    <source>
        <dbReference type="ARBA" id="ARBA00024799"/>
    </source>
</evidence>
<evidence type="ECO:0000259" key="12">
    <source>
        <dbReference type="SMART" id="SM00845"/>
    </source>
</evidence>
<dbReference type="NCBIfam" id="NF004014">
    <property type="entry name" value="PRK05477.1-4"/>
    <property type="match status" value="1"/>
</dbReference>
<keyword evidence="6 11" id="KW-0067">ATP-binding</keyword>
<keyword evidence="13" id="KW-0808">Transferase</keyword>
<dbReference type="NCBIfam" id="NF004015">
    <property type="entry name" value="PRK05477.1-5"/>
    <property type="match status" value="1"/>
</dbReference>
<dbReference type="SUPFAM" id="SSF89095">
    <property type="entry name" value="GatB/YqeY motif"/>
    <property type="match status" value="1"/>
</dbReference>
<dbReference type="HAMAP" id="MF_00121">
    <property type="entry name" value="GatB"/>
    <property type="match status" value="1"/>
</dbReference>
<sequence length="479" mass="53032">MPVSDFQPVIGLEVHAQLLTQSKIFCGCSTAFGAEPNRNTCPVCLGMPGVLPVLNERVVDFAIRTGLALECRVNAKSVWSRKNYFYPDLPKGYQITQYDLPICEYGKLLIDTPQGEKLIRVRRIHMEEDAGKSVHDAGGGQSLVDLNRAGVPLLEIVSEPDLRDADEAVEYLKALRDVLVYLGVNDGNLDEGSFRCDANVSVMPKGSDTYGQRCELKNLNSFRFVKQAIEYEISRQVDVIESGGKVDQETRLWDVNKGVSRSMRSKEDAHDYRYFPEPDLPPLHVTTEVIEAVGHELPELPRAKLQRFVNQYGLPVYDARILTAERPLADFFEACAERYPDAKKLSNWFLGELLRLLKEEGSTVTSVRFTPVQLAELLGAVDQGTVSANAGKDVLAEMFRTGRSASDIIAEKGLAQVSDTGAIEAVVDDILAKNAGEIEKYRAGKKQVFGFFVGQVMRAMKGKGNPALVNELLKKKLGD</sequence>
<proteinExistence type="inferred from homology"/>
<evidence type="ECO:0000256" key="3">
    <source>
        <dbReference type="ARBA" id="ARBA00016923"/>
    </source>
</evidence>
<dbReference type="SUPFAM" id="SSF55931">
    <property type="entry name" value="Glutamine synthetase/guanido kinase"/>
    <property type="match status" value="1"/>
</dbReference>
<comment type="similarity">
    <text evidence="1 11">Belongs to the GatB/GatE family. GatB subfamily.</text>
</comment>
<dbReference type="Pfam" id="PF02934">
    <property type="entry name" value="GatB_N"/>
    <property type="match status" value="1"/>
</dbReference>
<protein>
    <recommendedName>
        <fullName evidence="3 11">Aspartyl/glutamyl-tRNA(Asn/Gln) amidotransferase subunit B</fullName>
        <shortName evidence="11">Asp/Glu-ADT subunit B</shortName>
        <ecNumber evidence="11">6.3.5.-</ecNumber>
    </recommendedName>
</protein>
<dbReference type="InterPro" id="IPR006075">
    <property type="entry name" value="Asn/Gln-tRNA_Trfase_suB/E_cat"/>
</dbReference>
<reference evidence="13 14" key="1">
    <citation type="submission" date="2019-06" db="EMBL/GenBank/DDBJ databases">
        <authorList>
            <person name="Livingstone P."/>
            <person name="Whitworth D."/>
        </authorList>
    </citation>
    <scope>NUCLEOTIDE SEQUENCE [LARGE SCALE GENOMIC DNA]</scope>
    <source>
        <strain evidence="13 14">AM401</strain>
    </source>
</reference>
<keyword evidence="7 11" id="KW-0648">Protein biosynthesis</keyword>
<dbReference type="Proteomes" id="UP000315369">
    <property type="component" value="Unassembled WGS sequence"/>
</dbReference>
<keyword evidence="5 11" id="KW-0547">Nucleotide-binding</keyword>
<evidence type="ECO:0000313" key="14">
    <source>
        <dbReference type="Proteomes" id="UP000315369"/>
    </source>
</evidence>
<dbReference type="InterPro" id="IPR004413">
    <property type="entry name" value="GatB"/>
</dbReference>
<dbReference type="GO" id="GO:0016740">
    <property type="term" value="F:transferase activity"/>
    <property type="evidence" value="ECO:0007669"/>
    <property type="project" value="UniProtKB-KW"/>
</dbReference>
<dbReference type="InterPro" id="IPR017958">
    <property type="entry name" value="Gln-tRNA_amidoTrfase_suB_CS"/>
</dbReference>
<comment type="subunit">
    <text evidence="2 11">Heterotrimer of A, B and C subunits.</text>
</comment>
<name>A0A540WS28_9BACT</name>
<keyword evidence="14" id="KW-1185">Reference proteome</keyword>
<dbReference type="Gene3D" id="1.10.10.410">
    <property type="match status" value="1"/>
</dbReference>
<gene>
    <name evidence="11 13" type="primary">gatB</name>
    <name evidence="13" type="ORF">FJV41_32635</name>
</gene>
<keyword evidence="4 11" id="KW-0436">Ligase</keyword>
<evidence type="ECO:0000256" key="10">
    <source>
        <dbReference type="ARBA" id="ARBA00047913"/>
    </source>
</evidence>
<dbReference type="GO" id="GO:0050566">
    <property type="term" value="F:asparaginyl-tRNA synthase (glutamine-hydrolyzing) activity"/>
    <property type="evidence" value="ECO:0007669"/>
    <property type="project" value="RHEA"/>
</dbReference>
<dbReference type="Gene3D" id="1.10.150.380">
    <property type="entry name" value="GatB domain, N-terminal subdomain"/>
    <property type="match status" value="1"/>
</dbReference>
<dbReference type="PANTHER" id="PTHR11659">
    <property type="entry name" value="GLUTAMYL-TRNA GLN AMIDOTRANSFERASE SUBUNIT B MITOCHONDRIAL AND PROKARYOTIC PET112-RELATED"/>
    <property type="match status" value="1"/>
</dbReference>
<evidence type="ECO:0000256" key="11">
    <source>
        <dbReference type="HAMAP-Rule" id="MF_00121"/>
    </source>
</evidence>
<evidence type="ECO:0000256" key="1">
    <source>
        <dbReference type="ARBA" id="ARBA00005306"/>
    </source>
</evidence>
<dbReference type="InterPro" id="IPR018027">
    <property type="entry name" value="Asn/Gln_amidotransferase"/>
</dbReference>